<dbReference type="Pfam" id="PF06422">
    <property type="entry name" value="PDR_CDR"/>
    <property type="match status" value="1"/>
</dbReference>
<dbReference type="InterPro" id="IPR003439">
    <property type="entry name" value="ABC_transporter-like_ATP-bd"/>
</dbReference>
<dbReference type="SUPFAM" id="SSF52540">
    <property type="entry name" value="P-loop containing nucleoside triphosphate hydrolases"/>
    <property type="match status" value="2"/>
</dbReference>
<evidence type="ECO:0000256" key="5">
    <source>
        <dbReference type="ARBA" id="ARBA00022737"/>
    </source>
</evidence>
<dbReference type="PANTHER" id="PTHR19241">
    <property type="entry name" value="ATP-BINDING CASSETTE TRANSPORTER"/>
    <property type="match status" value="1"/>
</dbReference>
<dbReference type="InterPro" id="IPR034001">
    <property type="entry name" value="ABCG_PDR_1"/>
</dbReference>
<dbReference type="InterPro" id="IPR034003">
    <property type="entry name" value="ABCG_PDR_2"/>
</dbReference>
<keyword evidence="4 11" id="KW-0812">Transmembrane</keyword>
<dbReference type="InterPro" id="IPR029481">
    <property type="entry name" value="ABC_trans_N"/>
</dbReference>
<dbReference type="InterPro" id="IPR043926">
    <property type="entry name" value="ABCG_dom"/>
</dbReference>
<sequence length="1117" mass="124340">MSATDPTTPTQHEGPSVSASPDVDEPYAIPDDTGSQYNPDGTNSGETIEFQQAELTRIVSNASSQHDGGVLGKLQILGHKLKERKNKDEILKVDTEDFDFQRILKSYLTSANEQGIHLRSTGVTFQNVTTTGVDAASSFVDTSKDMLLTPVMLYKSYKEWRAKKQRKIIQNVTGVVKPGEMCLVLGRPGAGCSSLLKTIAGEQDQFTGVEGDINYDGIPQHEMMKKYKGDVIYNGELEFHYPHLTVDQTLRFAIGCKTPHTRIYNASRENFVTAERNLLGTIFGLTHTFDTKVGNDYIRGVSGGERKRVSIAEAMACKASVYCWDNATRGLDASTALEYAQAIRTSTSLTRSVAFVTIYQAGEKIFEAFDKVLILAEGRQIFFGEAEKAKQYFVDMGFECPSRQATAEFLTAVTDPKGRTARPGFENKVPRTNEEFEAYWMRSPEHQQLMDEIESYKESKNADNTRDIYDKSLMQANMRSYSRYTVSYLYQLKLLTIRGFQRIIGDLAYTVIECIASLFQALILGSLYWNTPNSVSGAFSRGGLLFFALLYFSLMGLSEIAGQFAERPILLKQKSYSLFHPSAETLASLVSKFPFKLLSILFFYIPYYFLSNLNRQAGKFFLNLLFLIVSTQAIGSLFEMIASVSASFPGANAVAGVCVLILVVYNGYMVQLREMHPWFKWLSYINPVRYAYESMMAVEFHGREMDCTSKIVPQGGAYDSVSIDYKVCAFVGSVPGQSWVSGDRYIELQYSYHYSHIWRNFGILIAFFVFFLSVTALATEFKRPVSGGGDHLYYKKSKEVPEGVFLSKDNKHEDLESGEQDTTNKEEDSNAATPDEHVFDGLGSTGVFMWKNVDYVIPTGKTTRKLLDNVQGYVKPGTLTALMGESGAGKTTLLNVLSQRIDFGTITGDFLVNGKPLDSSFQRSTGYVQQQDLHIAEMTVREALRFAARLRRAQTVPESEKLEYVEQIIKILGMDSYAEAIIGDIGSGLNVEQRKKLSIGVELVAKPSLLLFLDEPTSGLDSQSAWAIVQLLRKLAGAGQSILCTIHQPSATLFESFDNLLLLKKGGRTVYFGPIGVNSRVILDYFERNGARKCETVENPAEYILEAIGAGATATVK</sequence>
<accession>A0A9P8PUE1</accession>
<feature type="transmembrane region" description="Helical" evidence="11">
    <location>
        <begin position="585"/>
        <end position="608"/>
    </location>
</feature>
<feature type="compositionally biased region" description="Basic and acidic residues" evidence="10">
    <location>
        <begin position="822"/>
        <end position="836"/>
    </location>
</feature>
<keyword evidence="5" id="KW-0677">Repeat</keyword>
<proteinExistence type="inferred from homology"/>
<evidence type="ECO:0000256" key="7">
    <source>
        <dbReference type="ARBA" id="ARBA00022840"/>
    </source>
</evidence>
<gene>
    <name evidence="13" type="ORF">WICPIJ_008954</name>
</gene>
<evidence type="ECO:0000256" key="9">
    <source>
        <dbReference type="ARBA" id="ARBA00023136"/>
    </source>
</evidence>
<dbReference type="CDD" id="cd03233">
    <property type="entry name" value="ABCG_PDR_domain1"/>
    <property type="match status" value="1"/>
</dbReference>
<dbReference type="Pfam" id="PF01061">
    <property type="entry name" value="ABC2_membrane"/>
    <property type="match status" value="1"/>
</dbReference>
<evidence type="ECO:0000256" key="4">
    <source>
        <dbReference type="ARBA" id="ARBA00022692"/>
    </source>
</evidence>
<dbReference type="GO" id="GO:0005524">
    <property type="term" value="F:ATP binding"/>
    <property type="evidence" value="ECO:0007669"/>
    <property type="project" value="UniProtKB-KW"/>
</dbReference>
<feature type="region of interest" description="Disordered" evidence="10">
    <location>
        <begin position="809"/>
        <end position="836"/>
    </location>
</feature>
<evidence type="ECO:0000313" key="13">
    <source>
        <dbReference type="EMBL" id="KAH3677574.1"/>
    </source>
</evidence>
<reference evidence="13" key="2">
    <citation type="submission" date="2021-01" db="EMBL/GenBank/DDBJ databases">
        <authorList>
            <person name="Schikora-Tamarit M.A."/>
        </authorList>
    </citation>
    <scope>NUCLEOTIDE SEQUENCE</scope>
    <source>
        <strain evidence="13">CBS2887</strain>
    </source>
</reference>
<dbReference type="SMART" id="SM00382">
    <property type="entry name" value="AAA"/>
    <property type="match status" value="2"/>
</dbReference>
<keyword evidence="9 11" id="KW-0472">Membrane</keyword>
<feature type="domain" description="ABC transporter" evidence="12">
    <location>
        <begin position="848"/>
        <end position="1090"/>
    </location>
</feature>
<comment type="similarity">
    <text evidence="2">Belongs to the ABC transporter superfamily. ABCG family. PDR (TC 3.A.1.205) subfamily.</text>
</comment>
<comment type="caution">
    <text evidence="13">The sequence shown here is derived from an EMBL/GenBank/DDBJ whole genome shotgun (WGS) entry which is preliminary data.</text>
</comment>
<evidence type="ECO:0000259" key="12">
    <source>
        <dbReference type="PROSITE" id="PS50893"/>
    </source>
</evidence>
<dbReference type="PROSITE" id="PS50893">
    <property type="entry name" value="ABC_TRANSPORTER_2"/>
    <property type="match status" value="2"/>
</dbReference>
<feature type="transmembrane region" description="Helical" evidence="11">
    <location>
        <begin position="620"/>
        <end position="638"/>
    </location>
</feature>
<evidence type="ECO:0000256" key="11">
    <source>
        <dbReference type="SAM" id="Phobius"/>
    </source>
</evidence>
<evidence type="ECO:0000256" key="6">
    <source>
        <dbReference type="ARBA" id="ARBA00022741"/>
    </source>
</evidence>
<keyword evidence="6" id="KW-0547">Nucleotide-binding</keyword>
<organism evidence="13 14">
    <name type="scientific">Wickerhamomyces pijperi</name>
    <name type="common">Yeast</name>
    <name type="synonym">Pichia pijperi</name>
    <dbReference type="NCBI Taxonomy" id="599730"/>
    <lineage>
        <taxon>Eukaryota</taxon>
        <taxon>Fungi</taxon>
        <taxon>Dikarya</taxon>
        <taxon>Ascomycota</taxon>
        <taxon>Saccharomycotina</taxon>
        <taxon>Saccharomycetes</taxon>
        <taxon>Phaffomycetales</taxon>
        <taxon>Wickerhamomycetaceae</taxon>
        <taxon>Wickerhamomyces</taxon>
    </lineage>
</organism>
<evidence type="ECO:0000256" key="3">
    <source>
        <dbReference type="ARBA" id="ARBA00022448"/>
    </source>
</evidence>
<keyword evidence="3" id="KW-0813">Transport</keyword>
<feature type="transmembrane region" description="Helical" evidence="11">
    <location>
        <begin position="650"/>
        <end position="670"/>
    </location>
</feature>
<evidence type="ECO:0000256" key="10">
    <source>
        <dbReference type="SAM" id="MobiDB-lite"/>
    </source>
</evidence>
<evidence type="ECO:0000256" key="8">
    <source>
        <dbReference type="ARBA" id="ARBA00022989"/>
    </source>
</evidence>
<feature type="compositionally biased region" description="Polar residues" evidence="10">
    <location>
        <begin position="33"/>
        <end position="45"/>
    </location>
</feature>
<feature type="transmembrane region" description="Helical" evidence="11">
    <location>
        <begin position="542"/>
        <end position="565"/>
    </location>
</feature>
<feature type="region of interest" description="Disordered" evidence="10">
    <location>
        <begin position="1"/>
        <end position="45"/>
    </location>
</feature>
<feature type="compositionally biased region" description="Polar residues" evidence="10">
    <location>
        <begin position="1"/>
        <end position="19"/>
    </location>
</feature>
<comment type="subcellular location">
    <subcellularLocation>
        <location evidence="1">Membrane</location>
        <topology evidence="1">Multi-pass membrane protein</topology>
    </subcellularLocation>
</comment>
<dbReference type="InterPro" id="IPR003593">
    <property type="entry name" value="AAA+_ATPase"/>
</dbReference>
<dbReference type="GO" id="GO:0140359">
    <property type="term" value="F:ABC-type transporter activity"/>
    <property type="evidence" value="ECO:0007669"/>
    <property type="project" value="InterPro"/>
</dbReference>
<feature type="non-terminal residue" evidence="13">
    <location>
        <position position="1117"/>
    </location>
</feature>
<evidence type="ECO:0000256" key="2">
    <source>
        <dbReference type="ARBA" id="ARBA00006012"/>
    </source>
</evidence>
<dbReference type="InterPro" id="IPR010929">
    <property type="entry name" value="PDR_CDR_ABC"/>
</dbReference>
<protein>
    <recommendedName>
        <fullName evidence="12">ABC transporter domain-containing protein</fullName>
    </recommendedName>
</protein>
<dbReference type="Pfam" id="PF14510">
    <property type="entry name" value="ABC_trans_N"/>
    <property type="match status" value="1"/>
</dbReference>
<dbReference type="GO" id="GO:0016887">
    <property type="term" value="F:ATP hydrolysis activity"/>
    <property type="evidence" value="ECO:0007669"/>
    <property type="project" value="InterPro"/>
</dbReference>
<dbReference type="GO" id="GO:0016020">
    <property type="term" value="C:membrane"/>
    <property type="evidence" value="ECO:0007669"/>
    <property type="project" value="UniProtKB-SubCell"/>
</dbReference>
<keyword evidence="8 11" id="KW-1133">Transmembrane helix</keyword>
<feature type="transmembrane region" description="Helical" evidence="11">
    <location>
        <begin position="507"/>
        <end position="530"/>
    </location>
</feature>
<dbReference type="InterPro" id="IPR017871">
    <property type="entry name" value="ABC_transporter-like_CS"/>
</dbReference>
<dbReference type="OrthoDB" id="245989at2759"/>
<evidence type="ECO:0000256" key="1">
    <source>
        <dbReference type="ARBA" id="ARBA00004141"/>
    </source>
</evidence>
<dbReference type="Pfam" id="PF00005">
    <property type="entry name" value="ABC_tran"/>
    <property type="match status" value="2"/>
</dbReference>
<keyword evidence="7" id="KW-0067">ATP-binding</keyword>
<reference evidence="13" key="1">
    <citation type="journal article" date="2021" name="Open Biol.">
        <title>Shared evolutionary footprints suggest mitochondrial oxidative damage underlies multiple complex I losses in fungi.</title>
        <authorList>
            <person name="Schikora-Tamarit M.A."/>
            <person name="Marcet-Houben M."/>
            <person name="Nosek J."/>
            <person name="Gabaldon T."/>
        </authorList>
    </citation>
    <scope>NUCLEOTIDE SEQUENCE</scope>
    <source>
        <strain evidence="13">CBS2887</strain>
    </source>
</reference>
<dbReference type="Gene3D" id="3.40.50.300">
    <property type="entry name" value="P-loop containing nucleotide triphosphate hydrolases"/>
    <property type="match status" value="2"/>
</dbReference>
<dbReference type="PROSITE" id="PS00211">
    <property type="entry name" value="ABC_TRANSPORTER_1"/>
    <property type="match status" value="1"/>
</dbReference>
<dbReference type="FunFam" id="3.40.50.300:FF:000054">
    <property type="entry name" value="ABC multidrug transporter atrF"/>
    <property type="match status" value="1"/>
</dbReference>
<dbReference type="Pfam" id="PF19055">
    <property type="entry name" value="ABC2_membrane_7"/>
    <property type="match status" value="1"/>
</dbReference>
<dbReference type="CDD" id="cd03232">
    <property type="entry name" value="ABCG_PDR_domain2"/>
    <property type="match status" value="1"/>
</dbReference>
<dbReference type="InterPro" id="IPR027417">
    <property type="entry name" value="P-loop_NTPase"/>
</dbReference>
<feature type="transmembrane region" description="Helical" evidence="11">
    <location>
        <begin position="757"/>
        <end position="778"/>
    </location>
</feature>
<dbReference type="AlphaFoldDB" id="A0A9P8PUE1"/>
<keyword evidence="14" id="KW-1185">Reference proteome</keyword>
<feature type="domain" description="ABC transporter" evidence="12">
    <location>
        <begin position="151"/>
        <end position="402"/>
    </location>
</feature>
<dbReference type="Proteomes" id="UP000774326">
    <property type="component" value="Unassembled WGS sequence"/>
</dbReference>
<name>A0A9P8PUE1_WICPI</name>
<evidence type="ECO:0000313" key="14">
    <source>
        <dbReference type="Proteomes" id="UP000774326"/>
    </source>
</evidence>
<dbReference type="EMBL" id="JAEUBG010005161">
    <property type="protein sequence ID" value="KAH3677574.1"/>
    <property type="molecule type" value="Genomic_DNA"/>
</dbReference>
<dbReference type="InterPro" id="IPR013525">
    <property type="entry name" value="ABC2_TM"/>
</dbReference>